<dbReference type="EMBL" id="LAZR01000266">
    <property type="protein sequence ID" value="KKN78244.1"/>
    <property type="molecule type" value="Genomic_DNA"/>
</dbReference>
<feature type="compositionally biased region" description="Acidic residues" evidence="1">
    <location>
        <begin position="1147"/>
        <end position="1159"/>
    </location>
</feature>
<dbReference type="Gene3D" id="1.10.30.50">
    <property type="match status" value="1"/>
</dbReference>
<accession>A0A0F9TG34</accession>
<evidence type="ECO:0000313" key="2">
    <source>
        <dbReference type="EMBL" id="KKN78244.1"/>
    </source>
</evidence>
<reference evidence="2" key="1">
    <citation type="journal article" date="2015" name="Nature">
        <title>Complex archaea that bridge the gap between prokaryotes and eukaryotes.</title>
        <authorList>
            <person name="Spang A."/>
            <person name="Saw J.H."/>
            <person name="Jorgensen S.L."/>
            <person name="Zaremba-Niedzwiedzka K."/>
            <person name="Martijn J."/>
            <person name="Lind A.E."/>
            <person name="van Eijk R."/>
            <person name="Schleper C."/>
            <person name="Guy L."/>
            <person name="Ettema T.J."/>
        </authorList>
    </citation>
    <scope>NUCLEOTIDE SEQUENCE</scope>
</reference>
<gene>
    <name evidence="2" type="ORF">LCGC14_0352440</name>
</gene>
<organism evidence="2">
    <name type="scientific">marine sediment metagenome</name>
    <dbReference type="NCBI Taxonomy" id="412755"/>
    <lineage>
        <taxon>unclassified sequences</taxon>
        <taxon>metagenomes</taxon>
        <taxon>ecological metagenomes</taxon>
    </lineage>
</organism>
<proteinExistence type="predicted"/>
<protein>
    <submittedName>
        <fullName evidence="2">Uncharacterized protein</fullName>
    </submittedName>
</protein>
<evidence type="ECO:0000256" key="1">
    <source>
        <dbReference type="SAM" id="MobiDB-lite"/>
    </source>
</evidence>
<feature type="region of interest" description="Disordered" evidence="1">
    <location>
        <begin position="1146"/>
        <end position="1224"/>
    </location>
</feature>
<name>A0A0F9TG34_9ZZZZ</name>
<comment type="caution">
    <text evidence="2">The sequence shown here is derived from an EMBL/GenBank/DDBJ whole genome shotgun (WGS) entry which is preliminary data.</text>
</comment>
<sequence>MDVLTMMPDRAGEPSDKMDGAAAVGQFLREVSLVDLVVELVQNDLDAGASRTSIDFGEHGLSCEGDGAPLNAKAWVRLESVIAAGGDIEAKKDGIGSKNHGLRSLFLLADRIGVQSDGLRTDLTVRGNRARPRKFKPAFWLREPDPGAPAFGTRILAPYRQSPIKVPDGDNTTLQPLNAAALDGLWRTAVDEAPERFIAASRPGAPWRYTLRLSRHGLGTAILTFECAPAGPLSRRVWLRTCRVRRDSGSTRTVLRRHAVRFQCVIDDGGKIPRLFRAGGRVWGELNWRVDQAGRPLLDRGRLRYPIAFSGQEARSGHGFDIAAPFIAGRSRHDISADRRNMELVQQARDAFAAAGNLLARMYGTRSTAMIRGLEQRAMDAGPERQIVERMLDGGGLCSAVFDKNAVPSVAGRQVIPGGTAVILPVAADGRPHGLAMLAGLAAGSGAVLHPDTPHCVREHLEGLAKKSDLVQRFAEPDAARLVLLTQSKVDRPSSDAAAQRAAAALQALEVARRKGALPADLVDELKADGALPGFDGRFVAWRKARRLDRAPPIIPGVASPPVVHQEVVHSPVLSRGALFLKPFDLGDYLSALNFDVVGDPVRQRFFGWLARNASPLKAATLRKIAQKPVWPGVDGVHRPLAAYCHPRSRTLQRLLALGLVAPAPATLSLLGSRRLPAKSPRVRAEPTDQELLEWHAAALAAVKVEQSPEEGRRRLDALEKDLAWVLQRHPGVAVRMGSAHETLTQIGEMIAVSKLHIPSIAAAACGLPASALTRKGAAPLYERLGAYARPTAAAVLTALRDDPDPQKLFVRLEAYKRGSRNLSELASEKVIPVNGTVLAGDDCAFVGDSDFWGDWKVGLSGDGVADHHALLSQLGVTRARPTKDLAVAFFSWLSRQHRAVQQKHHAQVYRHWKEASGPPAWIASNQDIPCIPVTSVAKPFELVSLASAMHQSERIYLDDFPEVREKALADGKLRLTLIKAPGTRSTILDLVAGVGVRSLRGAFGPPRTVGGSGALELVGDLGLELSQLQTRKQLAELRSRLPLNGVAIADLRPEWQKMLKAISGVRSRPELRAVYRLHGQDFEVPVRSGIDRDSGFILVGSDSDKLHEMYEVLAEHLFKSGRSNAWGLMRAARDKRQLEFLATGMEEPEDDEEGEEDGDPKNTGGDVDKGHGLSAAKLKPVVPDPKPLPQITDPTRVPRERRSIPKARSQSQATQSLEEEDQKRALKREHYGYHCQACIGDMDVLKAAPPGTYVFAPGYRQRLIQAHHVQHRQNGGGVGAGNLVVLCEYHHRLWGDRMARGPVLAALANATPLKRAFPTDAAGDVLETQAGLLAKVPLSAEPFEARLFFTAEHAAAWKASQ</sequence>